<organism evidence="4 5">
    <name type="scientific">Desulfotruncus arcticus DSM 17038</name>
    <dbReference type="NCBI Taxonomy" id="1121424"/>
    <lineage>
        <taxon>Bacteria</taxon>
        <taxon>Bacillati</taxon>
        <taxon>Bacillota</taxon>
        <taxon>Clostridia</taxon>
        <taxon>Eubacteriales</taxon>
        <taxon>Desulfallaceae</taxon>
        <taxon>Desulfotruncus</taxon>
    </lineage>
</organism>
<dbReference type="Gene3D" id="3.30.70.1230">
    <property type="entry name" value="Nucleotide cyclase"/>
    <property type="match status" value="1"/>
</dbReference>
<evidence type="ECO:0000256" key="2">
    <source>
        <dbReference type="SAM" id="Phobius"/>
    </source>
</evidence>
<dbReference type="GO" id="GO:0004016">
    <property type="term" value="F:adenylate cyclase activity"/>
    <property type="evidence" value="ECO:0007669"/>
    <property type="project" value="UniProtKB-ARBA"/>
</dbReference>
<evidence type="ECO:0000256" key="1">
    <source>
        <dbReference type="ARBA" id="ARBA00005381"/>
    </source>
</evidence>
<name>A0A1I2XHH4_9FIRM</name>
<sequence length="636" mass="70187">MFKLDIILIIKILIPGDFKNKEGAMENKKKFILVGNKKWILPLFLFLIVQAAVFFHLFERSEMAVYDTWFRLNGVHNPGEKVVVVGIDETSINRIGPLAWPRSVHARLLEKLSEAKVIGFDMTFAQPSDPQEDAAFAEAITKHGGVVLANAFNFEQDPNGEVIQICQMPLELLGEGVAGIGFVNTPTDPDHVVRRISMVDVNTFDMPIPCLSLAMAMVAEGVSYMDIKLTPGLLNVGERKIPVDNLNRAMPKFWGPRETFKTISYADILEDKISPAFFKDKIVLIGDTTAQGKDVYPTPFTTTNMVKSGNPPTAGVEIHAAAIQSFYDQSWYEQVHPLLNAFFLLLAGLVTSLAVTGKGPWRGLLSTLILIIVFVGIAFALWHYRQWIDIAAPVTLIFLTYGAMTATDFVQAEIGRRRTRAMFSRYVSPDVVDELMREPGSITLGGRRQELTVMFCDIRGFTAYSENKAPEDVVNRLNDYLTAVTHAIFKYGGTLDKYMGDGIMAIFGAPVFYPDHIERAIKAAVEIQVVIEGINQKWSQENAPPLQVGVGINSGSVLVGNVGSPERMDYTVIGEDVNLASRVEGLTKHFGTLVVISERSVQKLSASSEIKASLAFLGQAEVKGFSEAVGCYTVNY</sequence>
<keyword evidence="5" id="KW-1185">Reference proteome</keyword>
<dbReference type="Pfam" id="PF05226">
    <property type="entry name" value="CHASE2"/>
    <property type="match status" value="1"/>
</dbReference>
<reference evidence="5" key="1">
    <citation type="submission" date="2016-10" db="EMBL/GenBank/DDBJ databases">
        <authorList>
            <person name="Varghese N."/>
            <person name="Submissions S."/>
        </authorList>
    </citation>
    <scope>NUCLEOTIDE SEQUENCE [LARGE SCALE GENOMIC DNA]</scope>
    <source>
        <strain evidence="5">DSM 17038</strain>
    </source>
</reference>
<dbReference type="PROSITE" id="PS50125">
    <property type="entry name" value="GUANYLATE_CYCLASE_2"/>
    <property type="match status" value="1"/>
</dbReference>
<keyword evidence="2" id="KW-0472">Membrane</keyword>
<dbReference type="EMBL" id="FOOX01000017">
    <property type="protein sequence ID" value="SFH12146.1"/>
    <property type="molecule type" value="Genomic_DNA"/>
</dbReference>
<dbReference type="InterPro" id="IPR050697">
    <property type="entry name" value="Adenylyl/Guanylyl_Cyclase_3/4"/>
</dbReference>
<dbReference type="InterPro" id="IPR007890">
    <property type="entry name" value="CHASE2"/>
</dbReference>
<dbReference type="SUPFAM" id="SSF55073">
    <property type="entry name" value="Nucleotide cyclase"/>
    <property type="match status" value="1"/>
</dbReference>
<dbReference type="SMART" id="SM00044">
    <property type="entry name" value="CYCc"/>
    <property type="match status" value="1"/>
</dbReference>
<dbReference type="GO" id="GO:0006171">
    <property type="term" value="P:cAMP biosynthetic process"/>
    <property type="evidence" value="ECO:0007669"/>
    <property type="project" value="TreeGrafter"/>
</dbReference>
<dbReference type="InterPro" id="IPR029787">
    <property type="entry name" value="Nucleotide_cyclase"/>
</dbReference>
<evidence type="ECO:0000313" key="4">
    <source>
        <dbReference type="EMBL" id="SFH12146.1"/>
    </source>
</evidence>
<evidence type="ECO:0000313" key="5">
    <source>
        <dbReference type="Proteomes" id="UP000199337"/>
    </source>
</evidence>
<dbReference type="PANTHER" id="PTHR43081">
    <property type="entry name" value="ADENYLATE CYCLASE, TERMINAL-DIFFERENTIATION SPECIFIC-RELATED"/>
    <property type="match status" value="1"/>
</dbReference>
<accession>A0A1I2XHH4</accession>
<dbReference type="AlphaFoldDB" id="A0A1I2XHH4"/>
<feature type="transmembrane region" description="Helical" evidence="2">
    <location>
        <begin position="39"/>
        <end position="58"/>
    </location>
</feature>
<dbReference type="GO" id="GO:0035556">
    <property type="term" value="P:intracellular signal transduction"/>
    <property type="evidence" value="ECO:0007669"/>
    <property type="project" value="InterPro"/>
</dbReference>
<evidence type="ECO:0000259" key="3">
    <source>
        <dbReference type="PROSITE" id="PS50125"/>
    </source>
</evidence>
<protein>
    <submittedName>
        <fullName evidence="4">Adenylate cyclase</fullName>
    </submittedName>
</protein>
<keyword evidence="2" id="KW-1133">Transmembrane helix</keyword>
<dbReference type="PANTHER" id="PTHR43081:SF1">
    <property type="entry name" value="ADENYLATE CYCLASE, TERMINAL-DIFFERENTIATION SPECIFIC"/>
    <property type="match status" value="1"/>
</dbReference>
<feature type="transmembrane region" description="Helical" evidence="2">
    <location>
        <begin position="390"/>
        <end position="410"/>
    </location>
</feature>
<keyword evidence="2" id="KW-0812">Transmembrane</keyword>
<dbReference type="STRING" id="341036.SAMN05660649_03940"/>
<dbReference type="CDD" id="cd07302">
    <property type="entry name" value="CHD"/>
    <property type="match status" value="1"/>
</dbReference>
<feature type="transmembrane region" description="Helical" evidence="2">
    <location>
        <begin position="363"/>
        <end position="384"/>
    </location>
</feature>
<dbReference type="SMART" id="SM01080">
    <property type="entry name" value="CHASE2"/>
    <property type="match status" value="1"/>
</dbReference>
<feature type="transmembrane region" description="Helical" evidence="2">
    <location>
        <begin position="338"/>
        <end position="356"/>
    </location>
</feature>
<dbReference type="Proteomes" id="UP000199337">
    <property type="component" value="Unassembled WGS sequence"/>
</dbReference>
<dbReference type="InterPro" id="IPR001054">
    <property type="entry name" value="A/G_cyclase"/>
</dbReference>
<dbReference type="Pfam" id="PF00211">
    <property type="entry name" value="Guanylate_cyc"/>
    <property type="match status" value="1"/>
</dbReference>
<proteinExistence type="inferred from homology"/>
<comment type="similarity">
    <text evidence="1">Belongs to the adenylyl cyclase class-3 family.</text>
</comment>
<feature type="domain" description="Guanylate cyclase" evidence="3">
    <location>
        <begin position="452"/>
        <end position="584"/>
    </location>
</feature>
<gene>
    <name evidence="4" type="ORF">SAMN05660649_03940</name>
</gene>